<evidence type="ECO:0000256" key="1">
    <source>
        <dbReference type="ARBA" id="ARBA00022786"/>
    </source>
</evidence>
<dbReference type="InterPro" id="IPR045464">
    <property type="entry name" value="Hrt3/FBXO9_C"/>
</dbReference>
<dbReference type="GO" id="GO:0031146">
    <property type="term" value="P:SCF-dependent proteasomal ubiquitin-dependent protein catabolic process"/>
    <property type="evidence" value="ECO:0007669"/>
    <property type="project" value="TreeGrafter"/>
</dbReference>
<evidence type="ECO:0000313" key="5">
    <source>
        <dbReference type="Proteomes" id="UP000272025"/>
    </source>
</evidence>
<dbReference type="Pfam" id="PF19270">
    <property type="entry name" value="FBO_C"/>
    <property type="match status" value="1"/>
</dbReference>
<reference evidence="4 5" key="1">
    <citation type="journal article" date="2018" name="Mol. Ecol.">
        <title>The obligate alkalophilic soda-lake fungus Sodiomyces alkalinus has shifted to a protein diet.</title>
        <authorList>
            <person name="Grum-Grzhimaylo A.A."/>
            <person name="Falkoski D.L."/>
            <person name="van den Heuvel J."/>
            <person name="Valero-Jimenez C.A."/>
            <person name="Min B."/>
            <person name="Choi I.G."/>
            <person name="Lipzen A."/>
            <person name="Daum C.G."/>
            <person name="Aanen D.K."/>
            <person name="Tsang A."/>
            <person name="Henrissat B."/>
            <person name="Bilanenko E.N."/>
            <person name="de Vries R.P."/>
            <person name="van Kan J.A.L."/>
            <person name="Grigoriev I.V."/>
            <person name="Debets A.J.M."/>
        </authorList>
    </citation>
    <scope>NUCLEOTIDE SEQUENCE [LARGE SCALE GENOMIC DNA]</scope>
    <source>
        <strain evidence="4 5">F11</strain>
    </source>
</reference>
<sequence>MAKKEEQDLLEGCDNVRWPPIVFGAHTKFIRASLKAKHLKMESDPRLDSELESFRQQWRSELQAKKPWGHSGQRRTSHATTAASSSQPAPRLEAHKASIPSLDYEDPNEDYVQTRSFDEPAGPSSSGGTLADTGTLDEKELFSALDHFEAAVEKEAVGSLGDSLKLYRKAFRMDSHVDMLYRKKYFPGPLRKPSESTPGSGLTKVPAKGSSAADNLEADQPQSIKDLVASFSDLSIASAPPPVEGDAPPPCPIADIPQEVLAHILTDLAVLDIGDFVRLSVVCKRFAYLVAADDQIWRRVCLGREFGFQGMHYHWQAGVAWEPLPDEGEVGEEGEFVTMEELARRRREENLAITVSLYPEYGSSWQRMFRHRPRIRFNGCYISTVNYIRPGQASANQITWNTPVHIITYYRYLRFFRDGTVISLLTTAEPGDVVHHMTKDLLAQHRGGAAPHLSSVVLQHGLRGRWRLSSVLDHPDGPDGVPNPKDAEGELFVETEGVGPKYMYRMNLSLRSAGRGTRNNKLVWKGFYSYNKLTDDWAEFGLKNDKPFFFSRASNRLVPIEVRLLDLIGTPAPDIMGTSLVNMNLGTFLRVYLWAWIGKYSKDRETISVHDPRSVSGDLIIYKTPDYGHHHIPFAIQMASRRRYCTKS</sequence>
<protein>
    <recommendedName>
        <fullName evidence="3">F-box domain-containing protein</fullName>
    </recommendedName>
</protein>
<keyword evidence="1" id="KW-0833">Ubl conjugation pathway</keyword>
<dbReference type="STRING" id="1314773.A0A3N2Q6A9"/>
<feature type="region of interest" description="Disordered" evidence="2">
    <location>
        <begin position="62"/>
        <end position="93"/>
    </location>
</feature>
<organism evidence="4 5">
    <name type="scientific">Sodiomyces alkalinus (strain CBS 110278 / VKM F-3762 / F11)</name>
    <name type="common">Alkaliphilic filamentous fungus</name>
    <dbReference type="NCBI Taxonomy" id="1314773"/>
    <lineage>
        <taxon>Eukaryota</taxon>
        <taxon>Fungi</taxon>
        <taxon>Dikarya</taxon>
        <taxon>Ascomycota</taxon>
        <taxon>Pezizomycotina</taxon>
        <taxon>Sordariomycetes</taxon>
        <taxon>Hypocreomycetidae</taxon>
        <taxon>Glomerellales</taxon>
        <taxon>Plectosphaerellaceae</taxon>
        <taxon>Sodiomyces</taxon>
    </lineage>
</organism>
<gene>
    <name evidence="4" type="ORF">SODALDRAFT_354449</name>
</gene>
<dbReference type="InterPro" id="IPR001810">
    <property type="entry name" value="F-box_dom"/>
</dbReference>
<dbReference type="AlphaFoldDB" id="A0A3N2Q6A9"/>
<dbReference type="SUPFAM" id="SSF81383">
    <property type="entry name" value="F-box domain"/>
    <property type="match status" value="1"/>
</dbReference>
<dbReference type="Gene3D" id="1.20.1280.50">
    <property type="match status" value="1"/>
</dbReference>
<dbReference type="PANTHER" id="PTHR12874:SF9">
    <property type="entry name" value="F-BOX ONLY PROTEIN 48"/>
    <property type="match status" value="1"/>
</dbReference>
<evidence type="ECO:0000313" key="4">
    <source>
        <dbReference type="EMBL" id="ROT42319.1"/>
    </source>
</evidence>
<dbReference type="GeneID" id="39582205"/>
<name>A0A3N2Q6A9_SODAK</name>
<dbReference type="GO" id="GO:0019005">
    <property type="term" value="C:SCF ubiquitin ligase complex"/>
    <property type="evidence" value="ECO:0007669"/>
    <property type="project" value="TreeGrafter"/>
</dbReference>
<dbReference type="OrthoDB" id="2117972at2759"/>
<proteinExistence type="predicted"/>
<evidence type="ECO:0000256" key="2">
    <source>
        <dbReference type="SAM" id="MobiDB-lite"/>
    </source>
</evidence>
<dbReference type="Pfam" id="PF12937">
    <property type="entry name" value="F-box-like"/>
    <property type="match status" value="1"/>
</dbReference>
<dbReference type="RefSeq" id="XP_028470125.1">
    <property type="nucleotide sequence ID" value="XM_028613727.1"/>
</dbReference>
<dbReference type="InterPro" id="IPR036047">
    <property type="entry name" value="F-box-like_dom_sf"/>
</dbReference>
<feature type="region of interest" description="Disordered" evidence="2">
    <location>
        <begin position="113"/>
        <end position="133"/>
    </location>
</feature>
<dbReference type="PANTHER" id="PTHR12874">
    <property type="entry name" value="F-BOX ONLY PROTEIN 48-RELATED"/>
    <property type="match status" value="1"/>
</dbReference>
<evidence type="ECO:0000259" key="3">
    <source>
        <dbReference type="PROSITE" id="PS50181"/>
    </source>
</evidence>
<dbReference type="EMBL" id="ML119051">
    <property type="protein sequence ID" value="ROT42319.1"/>
    <property type="molecule type" value="Genomic_DNA"/>
</dbReference>
<keyword evidence="5" id="KW-1185">Reference proteome</keyword>
<accession>A0A3N2Q6A9</accession>
<feature type="region of interest" description="Disordered" evidence="2">
    <location>
        <begin position="188"/>
        <end position="215"/>
    </location>
</feature>
<dbReference type="Proteomes" id="UP000272025">
    <property type="component" value="Unassembled WGS sequence"/>
</dbReference>
<dbReference type="PROSITE" id="PS50181">
    <property type="entry name" value="FBOX"/>
    <property type="match status" value="1"/>
</dbReference>
<feature type="domain" description="F-box" evidence="3">
    <location>
        <begin position="250"/>
        <end position="300"/>
    </location>
</feature>
<dbReference type="GO" id="GO:0005737">
    <property type="term" value="C:cytoplasm"/>
    <property type="evidence" value="ECO:0007669"/>
    <property type="project" value="TreeGrafter"/>
</dbReference>